<dbReference type="GO" id="GO:0042626">
    <property type="term" value="F:ATPase-coupled transmembrane transporter activity"/>
    <property type="evidence" value="ECO:0007669"/>
    <property type="project" value="InterPro"/>
</dbReference>
<protein>
    <submittedName>
        <fullName evidence="6">Sulfonate ABC transporter substrate-binding protein</fullName>
    </submittedName>
</protein>
<dbReference type="SUPFAM" id="SSF53850">
    <property type="entry name" value="Periplasmic binding protein-like II"/>
    <property type="match status" value="1"/>
</dbReference>
<keyword evidence="7" id="KW-1185">Reference proteome</keyword>
<feature type="domain" description="SsuA/THI5-like" evidence="5">
    <location>
        <begin position="40"/>
        <end position="246"/>
    </location>
</feature>
<dbReference type="PANTHER" id="PTHR30024">
    <property type="entry name" value="ALIPHATIC SULFONATES-BINDING PROTEIN-RELATED"/>
    <property type="match status" value="1"/>
</dbReference>
<gene>
    <name evidence="6" type="primary">ssuA</name>
    <name evidence="6" type="ORF">TISLANDTSLP1_06470</name>
</gene>
<evidence type="ECO:0000256" key="2">
    <source>
        <dbReference type="ARBA" id="ARBA00010742"/>
    </source>
</evidence>
<evidence type="ECO:0000256" key="4">
    <source>
        <dbReference type="ARBA" id="ARBA00022729"/>
    </source>
</evidence>
<proteinExistence type="inferred from homology"/>
<dbReference type="EMBL" id="BSDX01000001">
    <property type="protein sequence ID" value="GLI52954.1"/>
    <property type="molecule type" value="Genomic_DNA"/>
</dbReference>
<dbReference type="NCBIfam" id="TIGR01728">
    <property type="entry name" value="SsuA_fam"/>
    <property type="match status" value="1"/>
</dbReference>
<keyword evidence="3" id="KW-0813">Transport</keyword>
<dbReference type="GO" id="GO:0016020">
    <property type="term" value="C:membrane"/>
    <property type="evidence" value="ECO:0007669"/>
    <property type="project" value="InterPro"/>
</dbReference>
<sequence length="328" mass="36777">MRRIYLIGIIVILLFTALSCKSTSKSEKIKIGVSDWPGWVAWYIGKEKGFFDEEGVNVELVWFNTYSDSINALATGNLDANSQTLSDTIPSLAKGIPLKIILVNDNSFGNDAIVTRKDIKNISDLKGKRIAVEVGAIDHFLLLYILNKNGITDKDINIINMTTQDAAVALMQEKVDAAAIWEPWITKILNEKKGHIIASSKDTPGLVPDLLVARTESLNKKREAFVKLSKCWFKIVDFINKNPHEATSIMAKVVNVPPEEFKKMLSGIKLFGYDENIKAFSRDYSNNYSLYISGKLISEFLQKIKSIEKIPDLTNSIDSEIIQRSKTK</sequence>
<name>A0A9W6LJV2_9BACT</name>
<accession>A0A9W6LJV2</accession>
<dbReference type="CDD" id="cd13563">
    <property type="entry name" value="PBP2_SsuA_like_6"/>
    <property type="match status" value="1"/>
</dbReference>
<comment type="caution">
    <text evidence="6">The sequence shown here is derived from an EMBL/GenBank/DDBJ whole genome shotgun (WGS) entry which is preliminary data.</text>
</comment>
<dbReference type="PROSITE" id="PS51257">
    <property type="entry name" value="PROKAR_LIPOPROTEIN"/>
    <property type="match status" value="1"/>
</dbReference>
<dbReference type="Proteomes" id="UP001144297">
    <property type="component" value="Unassembled WGS sequence"/>
</dbReference>
<dbReference type="InterPro" id="IPR015168">
    <property type="entry name" value="SsuA/THI5"/>
</dbReference>
<dbReference type="InterPro" id="IPR010067">
    <property type="entry name" value="ABC_SsuA_sub-bd"/>
</dbReference>
<comment type="subcellular location">
    <subcellularLocation>
        <location evidence="1">Periplasm</location>
    </subcellularLocation>
</comment>
<evidence type="ECO:0000256" key="1">
    <source>
        <dbReference type="ARBA" id="ARBA00004418"/>
    </source>
</evidence>
<comment type="similarity">
    <text evidence="2">Belongs to the bacterial solute-binding protein SsuA/TauA family.</text>
</comment>
<evidence type="ECO:0000256" key="3">
    <source>
        <dbReference type="ARBA" id="ARBA00022448"/>
    </source>
</evidence>
<evidence type="ECO:0000313" key="7">
    <source>
        <dbReference type="Proteomes" id="UP001144297"/>
    </source>
</evidence>
<dbReference type="GO" id="GO:0042597">
    <property type="term" value="C:periplasmic space"/>
    <property type="evidence" value="ECO:0007669"/>
    <property type="project" value="UniProtKB-SubCell"/>
</dbReference>
<dbReference type="Gene3D" id="3.40.190.10">
    <property type="entry name" value="Periplasmic binding protein-like II"/>
    <property type="match status" value="2"/>
</dbReference>
<dbReference type="AlphaFoldDB" id="A0A9W6LJV2"/>
<dbReference type="PANTHER" id="PTHR30024:SF47">
    <property type="entry name" value="TAURINE-BINDING PERIPLASMIC PROTEIN"/>
    <property type="match status" value="1"/>
</dbReference>
<reference evidence="6" key="1">
    <citation type="submission" date="2022-12" db="EMBL/GenBank/DDBJ databases">
        <title>Reference genome sequencing for broad-spectrum identification of bacterial and archaeal isolates by mass spectrometry.</title>
        <authorList>
            <person name="Sekiguchi Y."/>
            <person name="Tourlousse D.M."/>
        </authorList>
    </citation>
    <scope>NUCLEOTIDE SEQUENCE</scope>
    <source>
        <strain evidence="6">TSL-P1</strain>
    </source>
</reference>
<dbReference type="Pfam" id="PF09084">
    <property type="entry name" value="NMT1"/>
    <property type="match status" value="1"/>
</dbReference>
<evidence type="ECO:0000259" key="5">
    <source>
        <dbReference type="Pfam" id="PF09084"/>
    </source>
</evidence>
<evidence type="ECO:0000313" key="6">
    <source>
        <dbReference type="EMBL" id="GLI52954.1"/>
    </source>
</evidence>
<organism evidence="6 7">
    <name type="scientific">Thermodesulfovibrio yellowstonii</name>
    <dbReference type="NCBI Taxonomy" id="28262"/>
    <lineage>
        <taxon>Bacteria</taxon>
        <taxon>Pseudomonadati</taxon>
        <taxon>Nitrospirota</taxon>
        <taxon>Thermodesulfovibrionia</taxon>
        <taxon>Thermodesulfovibrionales</taxon>
        <taxon>Thermodesulfovibrionaceae</taxon>
        <taxon>Thermodesulfovibrio</taxon>
    </lineage>
</organism>
<keyword evidence="4" id="KW-0732">Signal</keyword>